<dbReference type="PANTHER" id="PTHR45896:SF1">
    <property type="entry name" value="N-ALPHA-ACETYLTRANSFERASE 30"/>
    <property type="match status" value="1"/>
</dbReference>
<keyword evidence="1" id="KW-0808">Transferase</keyword>
<dbReference type="SUPFAM" id="SSF55729">
    <property type="entry name" value="Acyl-CoA N-acyltransferases (Nat)"/>
    <property type="match status" value="1"/>
</dbReference>
<dbReference type="FunCoup" id="A0A2K3CY59">
    <property type="interactions" value="697"/>
</dbReference>
<name>A0A2K3CY59_CHLRE</name>
<dbReference type="STRING" id="3055.A0A2K3CY59"/>
<evidence type="ECO:0000313" key="5">
    <source>
        <dbReference type="EMBL" id="PNW73224.1"/>
    </source>
</evidence>
<reference evidence="5 6" key="1">
    <citation type="journal article" date="2007" name="Science">
        <title>The Chlamydomonas genome reveals the evolution of key animal and plant functions.</title>
        <authorList>
            <person name="Merchant S.S."/>
            <person name="Prochnik S.E."/>
            <person name="Vallon O."/>
            <person name="Harris E.H."/>
            <person name="Karpowicz S.J."/>
            <person name="Witman G.B."/>
            <person name="Terry A."/>
            <person name="Salamov A."/>
            <person name="Fritz-Laylin L.K."/>
            <person name="Marechal-Drouard L."/>
            <person name="Marshall W.F."/>
            <person name="Qu L.H."/>
            <person name="Nelson D.R."/>
            <person name="Sanderfoot A.A."/>
            <person name="Spalding M.H."/>
            <person name="Kapitonov V.V."/>
            <person name="Ren Q."/>
            <person name="Ferris P."/>
            <person name="Lindquist E."/>
            <person name="Shapiro H."/>
            <person name="Lucas S.M."/>
            <person name="Grimwood J."/>
            <person name="Schmutz J."/>
            <person name="Cardol P."/>
            <person name="Cerutti H."/>
            <person name="Chanfreau G."/>
            <person name="Chen C.L."/>
            <person name="Cognat V."/>
            <person name="Croft M.T."/>
            <person name="Dent R."/>
            <person name="Dutcher S."/>
            <person name="Fernandez E."/>
            <person name="Fukuzawa H."/>
            <person name="Gonzalez-Ballester D."/>
            <person name="Gonzalez-Halphen D."/>
            <person name="Hallmann A."/>
            <person name="Hanikenne M."/>
            <person name="Hippler M."/>
            <person name="Inwood W."/>
            <person name="Jabbari K."/>
            <person name="Kalanon M."/>
            <person name="Kuras R."/>
            <person name="Lefebvre P.A."/>
            <person name="Lemaire S.D."/>
            <person name="Lobanov A.V."/>
            <person name="Lohr M."/>
            <person name="Manuell A."/>
            <person name="Meier I."/>
            <person name="Mets L."/>
            <person name="Mittag M."/>
            <person name="Mittelmeier T."/>
            <person name="Moroney J.V."/>
            <person name="Moseley J."/>
            <person name="Napoli C."/>
            <person name="Nedelcu A.M."/>
            <person name="Niyogi K."/>
            <person name="Novoselov S.V."/>
            <person name="Paulsen I.T."/>
            <person name="Pazour G."/>
            <person name="Purton S."/>
            <person name="Ral J.P."/>
            <person name="Riano-Pachon D.M."/>
            <person name="Riekhof W."/>
            <person name="Rymarquis L."/>
            <person name="Schroda M."/>
            <person name="Stern D."/>
            <person name="Umen J."/>
            <person name="Willows R."/>
            <person name="Wilson N."/>
            <person name="Zimmer S.L."/>
            <person name="Allmer J."/>
            <person name="Balk J."/>
            <person name="Bisova K."/>
            <person name="Chen C.J."/>
            <person name="Elias M."/>
            <person name="Gendler K."/>
            <person name="Hauser C."/>
            <person name="Lamb M.R."/>
            <person name="Ledford H."/>
            <person name="Long J.C."/>
            <person name="Minagawa J."/>
            <person name="Page M.D."/>
            <person name="Pan J."/>
            <person name="Pootakham W."/>
            <person name="Roje S."/>
            <person name="Rose A."/>
            <person name="Stahlberg E."/>
            <person name="Terauchi A.M."/>
            <person name="Yang P."/>
            <person name="Ball S."/>
            <person name="Bowler C."/>
            <person name="Dieckmann C.L."/>
            <person name="Gladyshev V.N."/>
            <person name="Green P."/>
            <person name="Jorgensen R."/>
            <person name="Mayfield S."/>
            <person name="Mueller-Roeber B."/>
            <person name="Rajamani S."/>
            <person name="Sayre R.T."/>
            <person name="Brokstein P."/>
            <person name="Dubchak I."/>
            <person name="Goodstein D."/>
            <person name="Hornick L."/>
            <person name="Huang Y.W."/>
            <person name="Jhaveri J."/>
            <person name="Luo Y."/>
            <person name="Martinez D."/>
            <person name="Ngau W.C."/>
            <person name="Otillar B."/>
            <person name="Poliakov A."/>
            <person name="Porter A."/>
            <person name="Szajkowski L."/>
            <person name="Werner G."/>
            <person name="Zhou K."/>
            <person name="Grigoriev I.V."/>
            <person name="Rokhsar D.S."/>
            <person name="Grossman A.R."/>
        </authorList>
    </citation>
    <scope>NUCLEOTIDE SEQUENCE [LARGE SCALE GENOMIC DNA]</scope>
    <source>
        <strain evidence="6">CC-503</strain>
    </source>
</reference>
<dbReference type="OrthoDB" id="249099at2759"/>
<dbReference type="GeneID" id="5718312"/>
<evidence type="ECO:0000256" key="1">
    <source>
        <dbReference type="ARBA" id="ARBA00022679"/>
    </source>
</evidence>
<dbReference type="Pfam" id="PF00583">
    <property type="entry name" value="Acetyltransf_1"/>
    <property type="match status" value="1"/>
</dbReference>
<dbReference type="PANTHER" id="PTHR45896">
    <property type="entry name" value="N-ALPHA-ACETYLTRANSFERASE 30"/>
    <property type="match status" value="1"/>
</dbReference>
<dbReference type="ExpressionAtlas" id="A0A2K3CY59">
    <property type="expression patterns" value="baseline and differential"/>
</dbReference>
<gene>
    <name evidence="5" type="ORF">CHLRE_14g623800v5</name>
</gene>
<dbReference type="RefSeq" id="XP_001692830.2">
    <property type="nucleotide sequence ID" value="XM_001692778.2"/>
</dbReference>
<dbReference type="GO" id="GO:0031417">
    <property type="term" value="C:NatC complex"/>
    <property type="evidence" value="ECO:0000318"/>
    <property type="project" value="GO_Central"/>
</dbReference>
<keyword evidence="2" id="KW-0012">Acyltransferase</keyword>
<dbReference type="Proteomes" id="UP000006906">
    <property type="component" value="Chromosome 14"/>
</dbReference>
<dbReference type="CDD" id="cd04301">
    <property type="entry name" value="NAT_SF"/>
    <property type="match status" value="1"/>
</dbReference>
<accession>A0A2K3CY59</accession>
<dbReference type="InParanoid" id="A0A2K3CY59"/>
<dbReference type="Gene3D" id="3.40.630.30">
    <property type="match status" value="1"/>
</dbReference>
<evidence type="ECO:0000259" key="4">
    <source>
        <dbReference type="PROSITE" id="PS51186"/>
    </source>
</evidence>
<sequence length="213" mass="23391">MAEETGRSQSGAEATTSDAIRYVQYKGEEDLPIVMGLVDKELSEPYSIFTYRYFLQQWPHLCYIAYDGDKPFGTVVCKMDMHRDRALRGYVAMLVVDKEYRGKRVGSELVKMGIREMIAGGCEEVVLEAEVVNTGALKLYQGLGFVREKRLHRYYLNGVDAYRLKLLLPLTEEKKAALAAAAAAEAAELEGVELEAAAVDAGAVAAAAEPAIA</sequence>
<dbReference type="AlphaFoldDB" id="A0A2K3CY59"/>
<dbReference type="InterPro" id="IPR044542">
    <property type="entry name" value="NAA30-like"/>
</dbReference>
<dbReference type="Gramene" id="PNW73224">
    <property type="protein sequence ID" value="PNW73224"/>
    <property type="gene ID" value="CHLRE_14g623800v5"/>
</dbReference>
<evidence type="ECO:0000256" key="3">
    <source>
        <dbReference type="ARBA" id="ARBA00024025"/>
    </source>
</evidence>
<dbReference type="PROSITE" id="PS51186">
    <property type="entry name" value="GNAT"/>
    <property type="match status" value="1"/>
</dbReference>
<dbReference type="OMA" id="LCIFARH"/>
<comment type="similarity">
    <text evidence="3">Belongs to the acetyltransferase family. MAK3 subfamily.</text>
</comment>
<dbReference type="GO" id="GO:0004596">
    <property type="term" value="F:protein-N-terminal amino-acid acetyltransferase activity"/>
    <property type="evidence" value="ECO:0000318"/>
    <property type="project" value="GO_Central"/>
</dbReference>
<dbReference type="KEGG" id="cre:CHLRE_14g623800v5"/>
<organism evidence="5 6">
    <name type="scientific">Chlamydomonas reinhardtii</name>
    <name type="common">Chlamydomonas smithii</name>
    <dbReference type="NCBI Taxonomy" id="3055"/>
    <lineage>
        <taxon>Eukaryota</taxon>
        <taxon>Viridiplantae</taxon>
        <taxon>Chlorophyta</taxon>
        <taxon>core chlorophytes</taxon>
        <taxon>Chlorophyceae</taxon>
        <taxon>CS clade</taxon>
        <taxon>Chlamydomonadales</taxon>
        <taxon>Chlamydomonadaceae</taxon>
        <taxon>Chlamydomonas</taxon>
    </lineage>
</organism>
<dbReference type="PaxDb" id="3055-EDP03849"/>
<evidence type="ECO:0000313" key="6">
    <source>
        <dbReference type="Proteomes" id="UP000006906"/>
    </source>
</evidence>
<evidence type="ECO:0000256" key="2">
    <source>
        <dbReference type="ARBA" id="ARBA00023315"/>
    </source>
</evidence>
<dbReference type="InterPro" id="IPR000182">
    <property type="entry name" value="GNAT_dom"/>
</dbReference>
<feature type="domain" description="N-acetyltransferase" evidence="4">
    <location>
        <begin position="20"/>
        <end position="169"/>
    </location>
</feature>
<proteinExistence type="inferred from homology"/>
<dbReference type="EMBL" id="CM008975">
    <property type="protein sequence ID" value="PNW73224.1"/>
    <property type="molecule type" value="Genomic_DNA"/>
</dbReference>
<dbReference type="InterPro" id="IPR016181">
    <property type="entry name" value="Acyl_CoA_acyltransferase"/>
</dbReference>
<keyword evidence="6" id="KW-1185">Reference proteome</keyword>
<protein>
    <recommendedName>
        <fullName evidence="4">N-acetyltransferase domain-containing protein</fullName>
    </recommendedName>
</protein>